<proteinExistence type="predicted"/>
<dbReference type="AlphaFoldDB" id="A0A084AH00"/>
<dbReference type="SUPFAM" id="SSF55486">
    <property type="entry name" value="Metalloproteases ('zincins'), catalytic domain"/>
    <property type="match status" value="1"/>
</dbReference>
<keyword evidence="1" id="KW-0732">Signal</keyword>
<dbReference type="HOGENOM" id="CLU_103467_0_0_1"/>
<sequence>MRLSLFTAILGCASSASAVLNWSLQRASSPTADQQDAYNRIDAAMRAAVARYHRFSDANKTIRVYYAPGVPTAEANYNGDLRFGSNRAYMTERTAMHEISHTLGIGQTAAFNDRCARNDWPSATRLLQSWDGSGARINCGGGHIWPYGLNYDNEWSNTNADRHVQLIEAMLTDGL</sequence>
<dbReference type="GO" id="GO:0008237">
    <property type="term" value="F:metallopeptidase activity"/>
    <property type="evidence" value="ECO:0007669"/>
    <property type="project" value="InterPro"/>
</dbReference>
<reference evidence="2 3" key="1">
    <citation type="journal article" date="2014" name="BMC Genomics">
        <title>Comparative genome sequencing reveals chemotype-specific gene clusters in the toxigenic black mold Stachybotrys.</title>
        <authorList>
            <person name="Semeiks J."/>
            <person name="Borek D."/>
            <person name="Otwinowski Z."/>
            <person name="Grishin N.V."/>
        </authorList>
    </citation>
    <scope>NUCLEOTIDE SEQUENCE [LARGE SCALE GENOMIC DNA]</scope>
    <source>
        <strain evidence="3">CBS 109288 / IBT 7711</strain>
    </source>
</reference>
<dbReference type="EMBL" id="KL648733">
    <property type="protein sequence ID" value="KEY64579.1"/>
    <property type="molecule type" value="Genomic_DNA"/>
</dbReference>
<name>A0A084AH00_STACB</name>
<evidence type="ECO:0008006" key="4">
    <source>
        <dbReference type="Google" id="ProtNLM"/>
    </source>
</evidence>
<dbReference type="Proteomes" id="UP000028045">
    <property type="component" value="Unassembled WGS sequence"/>
</dbReference>
<gene>
    <name evidence="2" type="ORF">S7711_03641</name>
</gene>
<dbReference type="InterPro" id="IPR024079">
    <property type="entry name" value="MetalloPept_cat_dom_sf"/>
</dbReference>
<evidence type="ECO:0000256" key="1">
    <source>
        <dbReference type="SAM" id="SignalP"/>
    </source>
</evidence>
<dbReference type="OrthoDB" id="4426724at2759"/>
<feature type="signal peptide" evidence="1">
    <location>
        <begin position="1"/>
        <end position="18"/>
    </location>
</feature>
<organism evidence="2 3">
    <name type="scientific">Stachybotrys chartarum (strain CBS 109288 / IBT 7711)</name>
    <name type="common">Toxic black mold</name>
    <name type="synonym">Stilbospora chartarum</name>
    <dbReference type="NCBI Taxonomy" id="1280523"/>
    <lineage>
        <taxon>Eukaryota</taxon>
        <taxon>Fungi</taxon>
        <taxon>Dikarya</taxon>
        <taxon>Ascomycota</taxon>
        <taxon>Pezizomycotina</taxon>
        <taxon>Sordariomycetes</taxon>
        <taxon>Hypocreomycetidae</taxon>
        <taxon>Hypocreales</taxon>
        <taxon>Stachybotryaceae</taxon>
        <taxon>Stachybotrys</taxon>
    </lineage>
</organism>
<keyword evidence="3" id="KW-1185">Reference proteome</keyword>
<dbReference type="Gene3D" id="3.40.390.10">
    <property type="entry name" value="Collagenase (Catalytic Domain)"/>
    <property type="match status" value="1"/>
</dbReference>
<feature type="chain" id="PRO_5001770939" description="Ricin B lectin domain-containing protein" evidence="1">
    <location>
        <begin position="19"/>
        <end position="175"/>
    </location>
</feature>
<protein>
    <recommendedName>
        <fullName evidence="4">Ricin B lectin domain-containing protein</fullName>
    </recommendedName>
</protein>
<accession>A0A084AH00</accession>
<evidence type="ECO:0000313" key="3">
    <source>
        <dbReference type="Proteomes" id="UP000028045"/>
    </source>
</evidence>
<evidence type="ECO:0000313" key="2">
    <source>
        <dbReference type="EMBL" id="KEY64579.1"/>
    </source>
</evidence>